<dbReference type="Proteomes" id="UP000504610">
    <property type="component" value="Chromosome 6"/>
</dbReference>
<dbReference type="Pfam" id="PF00078">
    <property type="entry name" value="RVT_1"/>
    <property type="match status" value="1"/>
</dbReference>
<dbReference type="Pfam" id="PF03372">
    <property type="entry name" value="Exo_endo_phos"/>
    <property type="match status" value="1"/>
</dbReference>
<organism evidence="3 4">
    <name type="scientific">Raphanus sativus</name>
    <name type="common">Radish</name>
    <name type="synonym">Raphanus raphanistrum var. sativus</name>
    <dbReference type="NCBI Taxonomy" id="3726"/>
    <lineage>
        <taxon>Eukaryota</taxon>
        <taxon>Viridiplantae</taxon>
        <taxon>Streptophyta</taxon>
        <taxon>Embryophyta</taxon>
        <taxon>Tracheophyta</taxon>
        <taxon>Spermatophyta</taxon>
        <taxon>Magnoliopsida</taxon>
        <taxon>eudicotyledons</taxon>
        <taxon>Gunneridae</taxon>
        <taxon>Pentapetalae</taxon>
        <taxon>rosids</taxon>
        <taxon>malvids</taxon>
        <taxon>Brassicales</taxon>
        <taxon>Brassicaceae</taxon>
        <taxon>Brassiceae</taxon>
        <taxon>Raphanus</taxon>
    </lineage>
</organism>
<dbReference type="PANTHER" id="PTHR33116">
    <property type="entry name" value="REVERSE TRANSCRIPTASE ZINC-BINDING DOMAIN-CONTAINING PROTEIN-RELATED-RELATED"/>
    <property type="match status" value="1"/>
</dbReference>
<reference evidence="4" key="2">
    <citation type="submission" date="2025-08" db="UniProtKB">
        <authorList>
            <consortium name="RefSeq"/>
        </authorList>
    </citation>
    <scope>IDENTIFICATION</scope>
    <source>
        <tissue evidence="4">Leaf</tissue>
    </source>
</reference>
<dbReference type="RefSeq" id="XP_056843139.1">
    <property type="nucleotide sequence ID" value="XM_056987159.1"/>
</dbReference>
<dbReference type="InterPro" id="IPR005135">
    <property type="entry name" value="Endo/exonuclease/phosphatase"/>
</dbReference>
<evidence type="ECO:0000259" key="2">
    <source>
        <dbReference type="Pfam" id="PF03372"/>
    </source>
</evidence>
<protein>
    <submittedName>
        <fullName evidence="4">Uncharacterized protein LOC108808253</fullName>
    </submittedName>
</protein>
<sequence length="677" mass="78711">MTTLSWNCRGLRSNSTVRLLEEMVREHLPDFLFLLETKNSSEYVGKFKSSLGYDYSYLVDPVGLSGGLALFWRSTYEVEAIFSSSRIIDTRVMIGALRFHMSFLYGNPVRHKRHEVWDLLRDMSLNRDGGWFLVGDFNELMNNEEKLGGPELAREIFTNGVKEKVWVQCRLDRTFGNAEWFRLFPGTHIKYLERTWSDHRPVLMSLIPSRTRKKVRFTFDKQWCTKPEVLEVVRRGWNANTGENRGFVSERIKSCRKELSQWKKSANVNSSEKIRKLRQSLENEEQKRTPDVQLMSSLRLELETVYNEEEAFWKQKCKNTWVQVREKNMRIFHGWVETRRMENRVQSLLDQSGSHNAEVLLEGLQPRVTDRMNNTLMKPVTDAEIRRAVKSIKSDSAPGIDGDERGEAILLVESNASRLEPYSALLATQAHEKIHGLQTNPNCRGEYIAIKTDMSKAYDRVEWEFLETLFRNLGFNSQWIVWVMSCIRSVSYTVLMNGESFGHITLERGIRHGDPLSPFLFILCTEALVHSQTEQCTEFLRCLKLYEEASGQMINFQKSAITFEADIDPVMRRLLAEILKIKNEGGEGKYLGLPQCFSGSKQKLLAFIGEKLNKRLRGWFAKKLFHGGKEVLLKPITMALPVYAMSCFRLTKHHCQKIMSAMESFWWDEDEDKKKIH</sequence>
<dbReference type="InterPro" id="IPR036691">
    <property type="entry name" value="Endo/exonu/phosph_ase_sf"/>
</dbReference>
<dbReference type="AlphaFoldDB" id="A0A9W3BV68"/>
<evidence type="ECO:0000313" key="4">
    <source>
        <dbReference type="RefSeq" id="XP_056843139.1"/>
    </source>
</evidence>
<dbReference type="Gene3D" id="3.60.10.10">
    <property type="entry name" value="Endonuclease/exonuclease/phosphatase"/>
    <property type="match status" value="1"/>
</dbReference>
<feature type="domain" description="Reverse transcriptase" evidence="1">
    <location>
        <begin position="418"/>
        <end position="536"/>
    </location>
</feature>
<feature type="domain" description="Endonuclease/exonuclease/phosphatase" evidence="2">
    <location>
        <begin position="4"/>
        <end position="199"/>
    </location>
</feature>
<dbReference type="InterPro" id="IPR000477">
    <property type="entry name" value="RT_dom"/>
</dbReference>
<dbReference type="GeneID" id="108808253"/>
<dbReference type="PANTHER" id="PTHR33116:SF86">
    <property type="entry name" value="REVERSE TRANSCRIPTASE DOMAIN-CONTAINING PROTEIN"/>
    <property type="match status" value="1"/>
</dbReference>
<dbReference type="OrthoDB" id="428918at2759"/>
<proteinExistence type="predicted"/>
<evidence type="ECO:0000259" key="1">
    <source>
        <dbReference type="Pfam" id="PF00078"/>
    </source>
</evidence>
<reference evidence="3" key="1">
    <citation type="journal article" date="2019" name="Database">
        <title>The radish genome database (RadishGD): an integrated information resource for radish genomics.</title>
        <authorList>
            <person name="Yu H.J."/>
            <person name="Baek S."/>
            <person name="Lee Y.J."/>
            <person name="Cho A."/>
            <person name="Mun J.H."/>
        </authorList>
    </citation>
    <scope>NUCLEOTIDE SEQUENCE [LARGE SCALE GENOMIC DNA]</scope>
    <source>
        <strain evidence="3">cv. WK10039</strain>
    </source>
</reference>
<keyword evidence="3" id="KW-1185">Reference proteome</keyword>
<gene>
    <name evidence="4" type="primary">LOC108808253</name>
</gene>
<dbReference type="KEGG" id="rsz:108808253"/>
<dbReference type="GO" id="GO:0003824">
    <property type="term" value="F:catalytic activity"/>
    <property type="evidence" value="ECO:0007669"/>
    <property type="project" value="InterPro"/>
</dbReference>
<dbReference type="SUPFAM" id="SSF56219">
    <property type="entry name" value="DNase I-like"/>
    <property type="match status" value="1"/>
</dbReference>
<evidence type="ECO:0000313" key="3">
    <source>
        <dbReference type="Proteomes" id="UP000504610"/>
    </source>
</evidence>
<accession>A0A9W3BV68</accession>
<name>A0A9W3BV68_RAPSA</name>